<evidence type="ECO:0000256" key="1">
    <source>
        <dbReference type="SAM" id="MobiDB-lite"/>
    </source>
</evidence>
<feature type="compositionally biased region" description="Polar residues" evidence="1">
    <location>
        <begin position="316"/>
        <end position="328"/>
    </location>
</feature>
<evidence type="ECO:0000259" key="2">
    <source>
        <dbReference type="Pfam" id="PF03732"/>
    </source>
</evidence>
<evidence type="ECO:0000313" key="5">
    <source>
        <dbReference type="Proteomes" id="UP001152484"/>
    </source>
</evidence>
<feature type="region of interest" description="Disordered" evidence="1">
    <location>
        <begin position="299"/>
        <end position="332"/>
    </location>
</feature>
<gene>
    <name evidence="4" type="ORF">CEURO_LOCUS8632</name>
</gene>
<dbReference type="InterPro" id="IPR005162">
    <property type="entry name" value="Retrotrans_gag_dom"/>
</dbReference>
<evidence type="ECO:0000259" key="3">
    <source>
        <dbReference type="Pfam" id="PF14244"/>
    </source>
</evidence>
<feature type="domain" description="Retrotransposon gag" evidence="2">
    <location>
        <begin position="113"/>
        <end position="163"/>
    </location>
</feature>
<accession>A0A9P0Z1L6</accession>
<feature type="compositionally biased region" description="Basic and acidic residues" evidence="1">
    <location>
        <begin position="302"/>
        <end position="315"/>
    </location>
</feature>
<dbReference type="Pfam" id="PF14244">
    <property type="entry name" value="Retrotran_gag_3"/>
    <property type="match status" value="1"/>
</dbReference>
<protein>
    <recommendedName>
        <fullName evidence="6">Retrotransposon Copia-like N-terminal domain-containing protein</fullName>
    </recommendedName>
</protein>
<organism evidence="4 5">
    <name type="scientific">Cuscuta europaea</name>
    <name type="common">European dodder</name>
    <dbReference type="NCBI Taxonomy" id="41803"/>
    <lineage>
        <taxon>Eukaryota</taxon>
        <taxon>Viridiplantae</taxon>
        <taxon>Streptophyta</taxon>
        <taxon>Embryophyta</taxon>
        <taxon>Tracheophyta</taxon>
        <taxon>Spermatophyta</taxon>
        <taxon>Magnoliopsida</taxon>
        <taxon>eudicotyledons</taxon>
        <taxon>Gunneridae</taxon>
        <taxon>Pentapetalae</taxon>
        <taxon>asterids</taxon>
        <taxon>lamiids</taxon>
        <taxon>Solanales</taxon>
        <taxon>Convolvulaceae</taxon>
        <taxon>Cuscuteae</taxon>
        <taxon>Cuscuta</taxon>
        <taxon>Cuscuta subgen. Cuscuta</taxon>
    </lineage>
</organism>
<dbReference type="OrthoDB" id="1306223at2759"/>
<dbReference type="EMBL" id="CAMAPE010000017">
    <property type="protein sequence ID" value="CAH9083528.1"/>
    <property type="molecule type" value="Genomic_DNA"/>
</dbReference>
<name>A0A9P0Z1L6_CUSEU</name>
<sequence>MVDDGKTVDTRHEPAGIVIDSMSPYFIQSGDKPGDVYVTTPLRDGNYGDWLDEMSNALYAKNKFGFVNGDIPMPKPDSPYLPYWQRANAMVKAWLNGSMEIELRQSVKFKTAREIWTDLEERFGKESAPRAYELRCSLSAVRQDNQSVSAYFSRLRRIWDEMASINTGPNCDCGKCSCNISKQINESKDRDRLYDFLMGLDDIYGQLKTQILATRPIPTLTAAYHLISESEQHRSIASARKPSVDGIAFQVQAKGEIDLNRRQNLRGNRSCSHCGKTNHTYEHCFELNGYPPNWSIKLKGNKQGEGRQQDIRGNKEQPSFQLRGSNQIHPRPRFTNFERGNPRQTRAAHVDYAIPPGLSAEQLEQIAQYIKTEIIEKPSSSSAQANMAGTSSCVRPWIIDSGATEHITCEGLTLEEADWSG</sequence>
<evidence type="ECO:0008006" key="6">
    <source>
        <dbReference type="Google" id="ProtNLM"/>
    </source>
</evidence>
<feature type="domain" description="Retrotransposon Copia-like N-terminal" evidence="3">
    <location>
        <begin position="30"/>
        <end position="75"/>
    </location>
</feature>
<keyword evidence="5" id="KW-1185">Reference proteome</keyword>
<comment type="caution">
    <text evidence="4">The sequence shown here is derived from an EMBL/GenBank/DDBJ whole genome shotgun (WGS) entry which is preliminary data.</text>
</comment>
<dbReference type="PANTHER" id="PTHR37610">
    <property type="entry name" value="CCHC-TYPE DOMAIN-CONTAINING PROTEIN"/>
    <property type="match status" value="1"/>
</dbReference>
<dbReference type="PANTHER" id="PTHR37610:SF98">
    <property type="entry name" value="TRANSCRIPTION FACTOR INTERACTOR AND REGULATOR CCHC(ZN) FAMILY"/>
    <property type="match status" value="1"/>
</dbReference>
<dbReference type="AlphaFoldDB" id="A0A9P0Z1L6"/>
<dbReference type="Proteomes" id="UP001152484">
    <property type="component" value="Unassembled WGS sequence"/>
</dbReference>
<dbReference type="Pfam" id="PF03732">
    <property type="entry name" value="Retrotrans_gag"/>
    <property type="match status" value="1"/>
</dbReference>
<proteinExistence type="predicted"/>
<evidence type="ECO:0000313" key="4">
    <source>
        <dbReference type="EMBL" id="CAH9083528.1"/>
    </source>
</evidence>
<dbReference type="InterPro" id="IPR029472">
    <property type="entry name" value="Copia-like_N"/>
</dbReference>
<reference evidence="4" key="1">
    <citation type="submission" date="2022-07" db="EMBL/GenBank/DDBJ databases">
        <authorList>
            <person name="Macas J."/>
            <person name="Novak P."/>
            <person name="Neumann P."/>
        </authorList>
    </citation>
    <scope>NUCLEOTIDE SEQUENCE</scope>
</reference>